<proteinExistence type="predicted"/>
<evidence type="ECO:0000313" key="3">
    <source>
        <dbReference type="Proteomes" id="UP000321412"/>
    </source>
</evidence>
<dbReference type="Proteomes" id="UP000321412">
    <property type="component" value="Unassembled WGS sequence"/>
</dbReference>
<feature type="region of interest" description="Disordered" evidence="1">
    <location>
        <begin position="34"/>
        <end position="91"/>
    </location>
</feature>
<evidence type="ECO:0000256" key="1">
    <source>
        <dbReference type="SAM" id="MobiDB-lite"/>
    </source>
</evidence>
<protein>
    <recommendedName>
        <fullName evidence="4">SMP-30/Gluconolactonase/LRE-like region domain-containing protein</fullName>
    </recommendedName>
</protein>
<dbReference type="OrthoDB" id="5492733at2"/>
<gene>
    <name evidence="2" type="ORF">FRC98_19590</name>
</gene>
<dbReference type="EMBL" id="VOSM01000016">
    <property type="protein sequence ID" value="TXD34063.1"/>
    <property type="molecule type" value="Genomic_DNA"/>
</dbReference>
<keyword evidence="3" id="KW-1185">Reference proteome</keyword>
<dbReference type="RefSeq" id="WP_146983200.1">
    <property type="nucleotide sequence ID" value="NZ_VOSM01000016.1"/>
</dbReference>
<evidence type="ECO:0000313" key="2">
    <source>
        <dbReference type="EMBL" id="TXD34063.1"/>
    </source>
</evidence>
<accession>A0A5C6X1F0</accession>
<sequence length="313" mass="32366">MHLPRGGWSASGALCVLGAIVIALGGCGSDEVEGQSCDPGERLNPVSGRCVEDVRSGPGADAGEDADAGGDDAGNLPDAGEDADAGGDEDTCALDMDLQSEAVCQFYAHSASMLYLIDPFRLTIEEVRSVPEGLFDIDTHPDGRLFGITPEGLYRFDASAESWELMEPLSGLANPNGLCIDTGGQGYLTSYDELYTVDLESGAVALVGETGGGFSSSGDCVIDKGNTILMSSAPRGFSQDDELVWLNGDTGEGSLRGRTGHADIYGLTAAWGILFGTTGEGKLLRINPATGVADELHDFGDIVFNGAASSPAR</sequence>
<feature type="compositionally biased region" description="Acidic residues" evidence="1">
    <location>
        <begin position="79"/>
        <end position="91"/>
    </location>
</feature>
<evidence type="ECO:0008006" key="4">
    <source>
        <dbReference type="Google" id="ProtNLM"/>
    </source>
</evidence>
<comment type="caution">
    <text evidence="2">The sequence shown here is derived from an EMBL/GenBank/DDBJ whole genome shotgun (WGS) entry which is preliminary data.</text>
</comment>
<organism evidence="2 3">
    <name type="scientific">Lujinxingia vulgaris</name>
    <dbReference type="NCBI Taxonomy" id="2600176"/>
    <lineage>
        <taxon>Bacteria</taxon>
        <taxon>Deltaproteobacteria</taxon>
        <taxon>Bradymonadales</taxon>
        <taxon>Lujinxingiaceae</taxon>
        <taxon>Lujinxingia</taxon>
    </lineage>
</organism>
<dbReference type="AlphaFoldDB" id="A0A5C6X1F0"/>
<reference evidence="2 3" key="1">
    <citation type="submission" date="2019-08" db="EMBL/GenBank/DDBJ databases">
        <title>Bradymonadales sp. TMQ4.</title>
        <authorList>
            <person name="Liang Q."/>
        </authorList>
    </citation>
    <scope>NUCLEOTIDE SEQUENCE [LARGE SCALE GENOMIC DNA]</scope>
    <source>
        <strain evidence="2 3">TMQ4</strain>
    </source>
</reference>
<name>A0A5C6X1F0_9DELT</name>
<dbReference type="SUPFAM" id="SSF63829">
    <property type="entry name" value="Calcium-dependent phosphotriesterase"/>
    <property type="match status" value="1"/>
</dbReference>
<dbReference type="PROSITE" id="PS51257">
    <property type="entry name" value="PROKAR_LIPOPROTEIN"/>
    <property type="match status" value="1"/>
</dbReference>